<dbReference type="Proteomes" id="UP000784294">
    <property type="component" value="Unassembled WGS sequence"/>
</dbReference>
<sequence>MIIACVGYGITPIWLESYARLTGEVRLPSGFGTERVCAVEPANIWLGPRPADLIRLGARFSPCMRPDQELNRAVVVAQHEADKE</sequence>
<evidence type="ECO:0000256" key="1">
    <source>
        <dbReference type="ARBA" id="ARBA00009045"/>
    </source>
</evidence>
<comment type="caution">
    <text evidence="2">The sequence shown here is derived from an EMBL/GenBank/DDBJ whole genome shotgun (WGS) entry which is preliminary data.</text>
</comment>
<dbReference type="InterPro" id="IPR051512">
    <property type="entry name" value="Inactive_Rhomboid"/>
</dbReference>
<evidence type="ECO:0000313" key="3">
    <source>
        <dbReference type="Proteomes" id="UP000784294"/>
    </source>
</evidence>
<dbReference type="PANTHER" id="PTHR45965">
    <property type="entry name" value="INACTIVE RHOMBOID PROTEIN"/>
    <property type="match status" value="1"/>
</dbReference>
<dbReference type="GO" id="GO:0050708">
    <property type="term" value="P:regulation of protein secretion"/>
    <property type="evidence" value="ECO:0007669"/>
    <property type="project" value="TreeGrafter"/>
</dbReference>
<name>A0A3S5ANN2_9PLAT</name>
<dbReference type="EMBL" id="CAAALY010093124">
    <property type="protein sequence ID" value="VEL28201.1"/>
    <property type="molecule type" value="Genomic_DNA"/>
</dbReference>
<dbReference type="PANTHER" id="PTHR45965:SF3">
    <property type="entry name" value="INACTIVE RHOMBOID PROTEIN 1"/>
    <property type="match status" value="1"/>
</dbReference>
<comment type="similarity">
    <text evidence="1">Belongs to the peptidase S54 family.</text>
</comment>
<accession>A0A3S5ANN2</accession>
<dbReference type="GO" id="GO:0042058">
    <property type="term" value="P:regulation of epidermal growth factor receptor signaling pathway"/>
    <property type="evidence" value="ECO:0007669"/>
    <property type="project" value="TreeGrafter"/>
</dbReference>
<dbReference type="AlphaFoldDB" id="A0A3S5ANN2"/>
<keyword evidence="3" id="KW-1185">Reference proteome</keyword>
<reference evidence="2" key="1">
    <citation type="submission" date="2018-11" db="EMBL/GenBank/DDBJ databases">
        <authorList>
            <consortium name="Pathogen Informatics"/>
        </authorList>
    </citation>
    <scope>NUCLEOTIDE SEQUENCE</scope>
</reference>
<organism evidence="2 3">
    <name type="scientific">Protopolystoma xenopodis</name>
    <dbReference type="NCBI Taxonomy" id="117903"/>
    <lineage>
        <taxon>Eukaryota</taxon>
        <taxon>Metazoa</taxon>
        <taxon>Spiralia</taxon>
        <taxon>Lophotrochozoa</taxon>
        <taxon>Platyhelminthes</taxon>
        <taxon>Monogenea</taxon>
        <taxon>Polyopisthocotylea</taxon>
        <taxon>Polystomatidea</taxon>
        <taxon>Polystomatidae</taxon>
        <taxon>Protopolystoma</taxon>
    </lineage>
</organism>
<proteinExistence type="inferred from homology"/>
<evidence type="ECO:0000313" key="2">
    <source>
        <dbReference type="EMBL" id="VEL28201.1"/>
    </source>
</evidence>
<gene>
    <name evidence="2" type="ORF">PXEA_LOCUS21641</name>
</gene>
<protein>
    <submittedName>
        <fullName evidence="2">Uncharacterized protein</fullName>
    </submittedName>
</protein>
<dbReference type="OrthoDB" id="2146116at2759"/>
<dbReference type="GO" id="GO:0005789">
    <property type="term" value="C:endoplasmic reticulum membrane"/>
    <property type="evidence" value="ECO:0007669"/>
    <property type="project" value="TreeGrafter"/>
</dbReference>